<keyword evidence="5" id="KW-0808">Transferase</keyword>
<dbReference type="KEGG" id="trs:Terro_0038"/>
<dbReference type="GO" id="GO:0046656">
    <property type="term" value="P:folic acid biosynthetic process"/>
    <property type="evidence" value="ECO:0007669"/>
    <property type="project" value="UniProtKB-KW"/>
</dbReference>
<sequence length="155" mass="16805">MPLAAIALGSNLGDRAATLASAIRALAAHGEVIARSSDYDTDPVGYADQPRFLNAAALFQTTLAPIDLLHALLHIEKQHGRDRSHGIEKGPRTLDLDLLLYEDVILATPELTLPHPEMHRRRFVLEPLAEIAPAMTHPLLHRTIAQLLAAADPAV</sequence>
<comment type="function">
    <text evidence="10">Catalyzes the transfer of pyrophosphate from adenosine triphosphate (ATP) to 6-hydroxymethyl-7,8-dihydropterin, an enzymatic step in folate biosynthesis pathway.</text>
</comment>
<keyword evidence="9" id="KW-0289">Folate biosynthesis</keyword>
<dbReference type="GO" id="GO:0003848">
    <property type="term" value="F:2-amino-4-hydroxy-6-hydroxymethyldihydropteridine diphosphokinase activity"/>
    <property type="evidence" value="ECO:0007669"/>
    <property type="project" value="UniProtKB-EC"/>
</dbReference>
<dbReference type="Proteomes" id="UP000006056">
    <property type="component" value="Chromosome"/>
</dbReference>
<evidence type="ECO:0000256" key="11">
    <source>
        <dbReference type="ARBA" id="ARBA00029766"/>
    </source>
</evidence>
<dbReference type="NCBIfam" id="TIGR01498">
    <property type="entry name" value="folK"/>
    <property type="match status" value="1"/>
</dbReference>
<dbReference type="AlphaFoldDB" id="I3ZAX2"/>
<dbReference type="OrthoDB" id="9808041at2"/>
<accession>I3ZAX2</accession>
<evidence type="ECO:0000256" key="12">
    <source>
        <dbReference type="ARBA" id="ARBA00033413"/>
    </source>
</evidence>
<keyword evidence="6" id="KW-0547">Nucleotide-binding</keyword>
<dbReference type="PANTHER" id="PTHR43071:SF1">
    <property type="entry name" value="2-AMINO-4-HYDROXY-6-HYDROXYMETHYLDIHYDROPTERIDINE PYROPHOSPHOKINASE"/>
    <property type="match status" value="1"/>
</dbReference>
<evidence type="ECO:0000313" key="15">
    <source>
        <dbReference type="Proteomes" id="UP000006056"/>
    </source>
</evidence>
<comment type="pathway">
    <text evidence="1">Cofactor biosynthesis; tetrahydrofolate biosynthesis; 2-amino-4-hydroxy-6-hydroxymethyl-7,8-dihydropteridine diphosphate from 7,8-dihydroneopterin triphosphate: step 4/4.</text>
</comment>
<gene>
    <name evidence="14" type="ordered locus">Terro_0038</name>
</gene>
<evidence type="ECO:0000256" key="10">
    <source>
        <dbReference type="ARBA" id="ARBA00029409"/>
    </source>
</evidence>
<evidence type="ECO:0000259" key="13">
    <source>
        <dbReference type="Pfam" id="PF01288"/>
    </source>
</evidence>
<dbReference type="RefSeq" id="WP_014783959.1">
    <property type="nucleotide sequence ID" value="NC_018014.1"/>
</dbReference>
<dbReference type="EC" id="2.7.6.3" evidence="3"/>
<dbReference type="Gene3D" id="3.30.70.560">
    <property type="entry name" value="7,8-Dihydro-6-hydroxymethylpterin-pyrophosphokinase HPPK"/>
    <property type="match status" value="1"/>
</dbReference>
<evidence type="ECO:0000256" key="8">
    <source>
        <dbReference type="ARBA" id="ARBA00022840"/>
    </source>
</evidence>
<evidence type="ECO:0000256" key="6">
    <source>
        <dbReference type="ARBA" id="ARBA00022741"/>
    </source>
</evidence>
<keyword evidence="8" id="KW-0067">ATP-binding</keyword>
<organism evidence="14 15">
    <name type="scientific">Terriglobus roseus (strain DSM 18391 / NRRL B-41598 / KBS 63)</name>
    <dbReference type="NCBI Taxonomy" id="926566"/>
    <lineage>
        <taxon>Bacteria</taxon>
        <taxon>Pseudomonadati</taxon>
        <taxon>Acidobacteriota</taxon>
        <taxon>Terriglobia</taxon>
        <taxon>Terriglobales</taxon>
        <taxon>Acidobacteriaceae</taxon>
        <taxon>Terriglobus</taxon>
    </lineage>
</organism>
<name>I3ZAX2_TERRK</name>
<dbReference type="InterPro" id="IPR035907">
    <property type="entry name" value="Hppk_sf"/>
</dbReference>
<reference evidence="14 15" key="1">
    <citation type="submission" date="2012-06" db="EMBL/GenBank/DDBJ databases">
        <title>Complete genome of Terriglobus roseus DSM 18391.</title>
        <authorList>
            <consortium name="US DOE Joint Genome Institute (JGI-PGF)"/>
            <person name="Lucas S."/>
            <person name="Copeland A."/>
            <person name="Lapidus A."/>
            <person name="Glavina del Rio T."/>
            <person name="Dalin E."/>
            <person name="Tice H."/>
            <person name="Bruce D."/>
            <person name="Goodwin L."/>
            <person name="Pitluck S."/>
            <person name="Peters L."/>
            <person name="Mikhailova N."/>
            <person name="Munk A.C.C."/>
            <person name="Kyrpides N."/>
            <person name="Mavromatis K."/>
            <person name="Ivanova N."/>
            <person name="Brettin T."/>
            <person name="Detter J.C."/>
            <person name="Han C."/>
            <person name="Larimer F."/>
            <person name="Land M."/>
            <person name="Hauser L."/>
            <person name="Markowitz V."/>
            <person name="Cheng J.-F."/>
            <person name="Hugenholtz P."/>
            <person name="Woyke T."/>
            <person name="Wu D."/>
            <person name="Brambilla E."/>
            <person name="Klenk H.-P."/>
            <person name="Eisen J.A."/>
        </authorList>
    </citation>
    <scope>NUCLEOTIDE SEQUENCE [LARGE SCALE GENOMIC DNA]</scope>
    <source>
        <strain evidence="15">DSM 18391 / NRRL B-41598 / KBS 63</strain>
    </source>
</reference>
<dbReference type="Pfam" id="PF01288">
    <property type="entry name" value="HPPK"/>
    <property type="match status" value="1"/>
</dbReference>
<dbReference type="PANTHER" id="PTHR43071">
    <property type="entry name" value="2-AMINO-4-HYDROXY-6-HYDROXYMETHYLDIHYDROPTERIDINE PYROPHOSPHOKINASE"/>
    <property type="match status" value="1"/>
</dbReference>
<evidence type="ECO:0000256" key="5">
    <source>
        <dbReference type="ARBA" id="ARBA00022679"/>
    </source>
</evidence>
<dbReference type="GO" id="GO:0005524">
    <property type="term" value="F:ATP binding"/>
    <property type="evidence" value="ECO:0007669"/>
    <property type="project" value="UniProtKB-KW"/>
</dbReference>
<dbReference type="PATRIC" id="fig|926566.3.peg.36"/>
<dbReference type="EMBL" id="CP003379">
    <property type="protein sequence ID" value="AFL86390.1"/>
    <property type="molecule type" value="Genomic_DNA"/>
</dbReference>
<proteinExistence type="inferred from homology"/>
<evidence type="ECO:0000256" key="3">
    <source>
        <dbReference type="ARBA" id="ARBA00013253"/>
    </source>
</evidence>
<evidence type="ECO:0000256" key="9">
    <source>
        <dbReference type="ARBA" id="ARBA00022909"/>
    </source>
</evidence>
<dbReference type="GO" id="GO:0046654">
    <property type="term" value="P:tetrahydrofolate biosynthetic process"/>
    <property type="evidence" value="ECO:0007669"/>
    <property type="project" value="UniProtKB-UniPathway"/>
</dbReference>
<dbReference type="eggNOG" id="COG0801">
    <property type="taxonomic scope" value="Bacteria"/>
</dbReference>
<keyword evidence="15" id="KW-1185">Reference proteome</keyword>
<evidence type="ECO:0000256" key="1">
    <source>
        <dbReference type="ARBA" id="ARBA00005051"/>
    </source>
</evidence>
<evidence type="ECO:0000256" key="2">
    <source>
        <dbReference type="ARBA" id="ARBA00005810"/>
    </source>
</evidence>
<dbReference type="STRING" id="926566.Terro_0038"/>
<dbReference type="UniPathway" id="UPA00077">
    <property type="reaction ID" value="UER00155"/>
</dbReference>
<evidence type="ECO:0000256" key="4">
    <source>
        <dbReference type="ARBA" id="ARBA00016218"/>
    </source>
</evidence>
<dbReference type="SUPFAM" id="SSF55083">
    <property type="entry name" value="6-hydroxymethyl-7,8-dihydropterin pyrophosphokinase, HPPK"/>
    <property type="match status" value="1"/>
</dbReference>
<dbReference type="CDD" id="cd00483">
    <property type="entry name" value="HPPK"/>
    <property type="match status" value="1"/>
</dbReference>
<dbReference type="GO" id="GO:0016301">
    <property type="term" value="F:kinase activity"/>
    <property type="evidence" value="ECO:0007669"/>
    <property type="project" value="UniProtKB-KW"/>
</dbReference>
<evidence type="ECO:0000313" key="14">
    <source>
        <dbReference type="EMBL" id="AFL86390.1"/>
    </source>
</evidence>
<protein>
    <recommendedName>
        <fullName evidence="4">2-amino-4-hydroxy-6-hydroxymethyldihydropteridine pyrophosphokinase</fullName>
        <ecNumber evidence="3">2.7.6.3</ecNumber>
    </recommendedName>
    <alternativeName>
        <fullName evidence="11">6-hydroxymethyl-7,8-dihydropterin pyrophosphokinase</fullName>
    </alternativeName>
    <alternativeName>
        <fullName evidence="12">7,8-dihydro-6-hydroxymethylpterin-pyrophosphokinase</fullName>
    </alternativeName>
</protein>
<comment type="similarity">
    <text evidence="2">Belongs to the HPPK family.</text>
</comment>
<dbReference type="HOGENOM" id="CLU_097916_3_0_0"/>
<feature type="domain" description="7,8-dihydro-6-hydroxymethylpterin-pyrophosphokinase" evidence="13">
    <location>
        <begin position="6"/>
        <end position="133"/>
    </location>
</feature>
<evidence type="ECO:0000256" key="7">
    <source>
        <dbReference type="ARBA" id="ARBA00022777"/>
    </source>
</evidence>
<keyword evidence="7 14" id="KW-0418">Kinase</keyword>
<dbReference type="InterPro" id="IPR000550">
    <property type="entry name" value="Hppk"/>
</dbReference>